<keyword evidence="5" id="KW-0378">Hydrolase</keyword>
<dbReference type="Gene3D" id="1.10.1670.10">
    <property type="entry name" value="Helix-hairpin-Helix base-excision DNA repair enzymes (C-terminal)"/>
    <property type="match status" value="1"/>
</dbReference>
<dbReference type="InterPro" id="IPR000445">
    <property type="entry name" value="HhH_motif"/>
</dbReference>
<evidence type="ECO:0000313" key="12">
    <source>
        <dbReference type="Proteomes" id="UP000237819"/>
    </source>
</evidence>
<evidence type="ECO:0000256" key="1">
    <source>
        <dbReference type="ARBA" id="ARBA00008343"/>
    </source>
</evidence>
<keyword evidence="8" id="KW-0234">DNA repair</keyword>
<keyword evidence="6" id="KW-0408">Iron</keyword>
<dbReference type="GO" id="GO:0003677">
    <property type="term" value="F:DNA binding"/>
    <property type="evidence" value="ECO:0007669"/>
    <property type="project" value="InterPro"/>
</dbReference>
<dbReference type="InterPro" id="IPR023170">
    <property type="entry name" value="HhH_base_excis_C"/>
</dbReference>
<evidence type="ECO:0000256" key="2">
    <source>
        <dbReference type="ARBA" id="ARBA00022485"/>
    </source>
</evidence>
<dbReference type="PANTHER" id="PTHR10359:SF19">
    <property type="entry name" value="DNA REPAIR GLYCOSYLASE MJ1434-RELATED"/>
    <property type="match status" value="1"/>
</dbReference>
<evidence type="ECO:0000256" key="8">
    <source>
        <dbReference type="ARBA" id="ARBA00023204"/>
    </source>
</evidence>
<evidence type="ECO:0000313" key="11">
    <source>
        <dbReference type="EMBL" id="PQO44844.1"/>
    </source>
</evidence>
<keyword evidence="7" id="KW-0411">Iron-sulfur</keyword>
<dbReference type="EMBL" id="PUHZ01000017">
    <property type="protein sequence ID" value="PQO44844.1"/>
    <property type="molecule type" value="Genomic_DNA"/>
</dbReference>
<sequence length="264" mass="30337">MTHYSRSELSPPELDAEVPDWNNCYDPTLVNCFTPQENPKLHDSNVSLNTVFEKLLEHYGPQDWWPGDSPLEIMIGAVLTQNTSWKNVEKAIANLKEASLMHLERLHKTKVEELAEIIRPSGYYRLKAKRLSNLVDYAMTRYDGDLEWMFSHDVTSLREELVAINGIGPETADSILLYAGNKETFVVDTYTARILKRHGWIEWEADYHQIQDHFVSQVPAEVEHYNEFHALIVRTGNEFCRKTPKCDGCPLECYLPAGGILEPE</sequence>
<evidence type="ECO:0000256" key="9">
    <source>
        <dbReference type="ARBA" id="ARBA00023295"/>
    </source>
</evidence>
<dbReference type="RefSeq" id="WP_105336686.1">
    <property type="nucleotide sequence ID" value="NZ_PUHZ01000017.1"/>
</dbReference>
<dbReference type="Pfam" id="PF00633">
    <property type="entry name" value="HHH"/>
    <property type="match status" value="1"/>
</dbReference>
<evidence type="ECO:0000256" key="7">
    <source>
        <dbReference type="ARBA" id="ARBA00023014"/>
    </source>
</evidence>
<feature type="domain" description="HhH-GPD" evidence="10">
    <location>
        <begin position="79"/>
        <end position="238"/>
    </location>
</feature>
<dbReference type="PANTHER" id="PTHR10359">
    <property type="entry name" value="A/G-SPECIFIC ADENINE GLYCOSYLASE/ENDONUCLEASE III"/>
    <property type="match status" value="1"/>
</dbReference>
<organism evidence="11 12">
    <name type="scientific">Blastopirellula marina</name>
    <dbReference type="NCBI Taxonomy" id="124"/>
    <lineage>
        <taxon>Bacteria</taxon>
        <taxon>Pseudomonadati</taxon>
        <taxon>Planctomycetota</taxon>
        <taxon>Planctomycetia</taxon>
        <taxon>Pirellulales</taxon>
        <taxon>Pirellulaceae</taxon>
        <taxon>Blastopirellula</taxon>
    </lineage>
</organism>
<dbReference type="GO" id="GO:0046872">
    <property type="term" value="F:metal ion binding"/>
    <property type="evidence" value="ECO:0007669"/>
    <property type="project" value="UniProtKB-KW"/>
</dbReference>
<evidence type="ECO:0000256" key="3">
    <source>
        <dbReference type="ARBA" id="ARBA00022723"/>
    </source>
</evidence>
<dbReference type="GO" id="GO:0004519">
    <property type="term" value="F:endonuclease activity"/>
    <property type="evidence" value="ECO:0007669"/>
    <property type="project" value="UniProtKB-KW"/>
</dbReference>
<dbReference type="InterPro" id="IPR003265">
    <property type="entry name" value="HhH-GPD_domain"/>
</dbReference>
<keyword evidence="4" id="KW-0227">DNA damage</keyword>
<protein>
    <submittedName>
        <fullName evidence="11">Endonuclease</fullName>
    </submittedName>
</protein>
<dbReference type="Gene3D" id="1.10.340.30">
    <property type="entry name" value="Hypothetical protein, domain 2"/>
    <property type="match status" value="1"/>
</dbReference>
<keyword evidence="2" id="KW-0004">4Fe-4S</keyword>
<dbReference type="GO" id="GO:0006284">
    <property type="term" value="P:base-excision repair"/>
    <property type="evidence" value="ECO:0007669"/>
    <property type="project" value="InterPro"/>
</dbReference>
<keyword evidence="11" id="KW-0255">Endonuclease</keyword>
<evidence type="ECO:0000256" key="5">
    <source>
        <dbReference type="ARBA" id="ARBA00022801"/>
    </source>
</evidence>
<comment type="caution">
    <text evidence="11">The sequence shown here is derived from an EMBL/GenBank/DDBJ whole genome shotgun (WGS) entry which is preliminary data.</text>
</comment>
<evidence type="ECO:0000256" key="6">
    <source>
        <dbReference type="ARBA" id="ARBA00023004"/>
    </source>
</evidence>
<gene>
    <name evidence="11" type="ORF">C5Y93_17270</name>
</gene>
<dbReference type="CDD" id="cd00056">
    <property type="entry name" value="ENDO3c"/>
    <property type="match status" value="1"/>
</dbReference>
<evidence type="ECO:0000256" key="4">
    <source>
        <dbReference type="ARBA" id="ARBA00022763"/>
    </source>
</evidence>
<dbReference type="GO" id="GO:0019104">
    <property type="term" value="F:DNA N-glycosylase activity"/>
    <property type="evidence" value="ECO:0007669"/>
    <property type="project" value="UniProtKB-ARBA"/>
</dbReference>
<comment type="similarity">
    <text evidence="1">Belongs to the Nth/MutY family.</text>
</comment>
<dbReference type="AlphaFoldDB" id="A0A2S8GLE6"/>
<dbReference type="Proteomes" id="UP000237819">
    <property type="component" value="Unassembled WGS sequence"/>
</dbReference>
<dbReference type="GO" id="GO:0051539">
    <property type="term" value="F:4 iron, 4 sulfur cluster binding"/>
    <property type="evidence" value="ECO:0007669"/>
    <property type="project" value="UniProtKB-KW"/>
</dbReference>
<proteinExistence type="inferred from homology"/>
<dbReference type="InterPro" id="IPR011257">
    <property type="entry name" value="DNA_glycosylase"/>
</dbReference>
<reference evidence="11 12" key="1">
    <citation type="submission" date="2018-02" db="EMBL/GenBank/DDBJ databases">
        <title>Comparative genomes isolates from brazilian mangrove.</title>
        <authorList>
            <person name="Araujo J.E."/>
            <person name="Taketani R.G."/>
            <person name="Silva M.C.P."/>
            <person name="Loureco M.V."/>
            <person name="Andreote F.D."/>
        </authorList>
    </citation>
    <scope>NUCLEOTIDE SEQUENCE [LARGE SCALE GENOMIC DNA]</scope>
    <source>
        <strain evidence="11 12">Nap-Phe MGV</strain>
    </source>
</reference>
<keyword evidence="3" id="KW-0479">Metal-binding</keyword>
<name>A0A2S8GLE6_9BACT</name>
<accession>A0A2S8GLE6</accession>
<dbReference type="Pfam" id="PF00730">
    <property type="entry name" value="HhH-GPD"/>
    <property type="match status" value="1"/>
</dbReference>
<dbReference type="SUPFAM" id="SSF48150">
    <property type="entry name" value="DNA-glycosylase"/>
    <property type="match status" value="1"/>
</dbReference>
<keyword evidence="9" id="KW-0326">Glycosidase</keyword>
<keyword evidence="11" id="KW-0540">Nuclease</keyword>
<dbReference type="OrthoDB" id="9802365at2"/>
<evidence type="ECO:0000259" key="10">
    <source>
        <dbReference type="SMART" id="SM00478"/>
    </source>
</evidence>
<dbReference type="SMART" id="SM00478">
    <property type="entry name" value="ENDO3c"/>
    <property type="match status" value="1"/>
</dbReference>